<dbReference type="GO" id="GO:0008380">
    <property type="term" value="P:RNA splicing"/>
    <property type="evidence" value="ECO:0007669"/>
    <property type="project" value="UniProtKB-KW"/>
</dbReference>
<evidence type="ECO:0000256" key="9">
    <source>
        <dbReference type="PROSITE-ProRule" id="PRU00176"/>
    </source>
</evidence>
<dbReference type="Gene3D" id="3.30.70.330">
    <property type="match status" value="3"/>
</dbReference>
<feature type="domain" description="RRM" evidence="11">
    <location>
        <begin position="758"/>
        <end position="835"/>
    </location>
</feature>
<dbReference type="SUPFAM" id="SSF54928">
    <property type="entry name" value="RNA-binding domain, RBD"/>
    <property type="match status" value="3"/>
</dbReference>
<evidence type="ECO:0000256" key="6">
    <source>
        <dbReference type="ARBA" id="ARBA00023242"/>
    </source>
</evidence>
<evidence type="ECO:0000256" key="10">
    <source>
        <dbReference type="SAM" id="MobiDB-lite"/>
    </source>
</evidence>
<dbReference type="FunFam" id="3.30.70.330:FF:000365">
    <property type="entry name" value="U4/U6 snRNA-associated-splicing factor PRP24"/>
    <property type="match status" value="1"/>
</dbReference>
<dbReference type="GO" id="GO:0005688">
    <property type="term" value="C:U6 snRNP"/>
    <property type="evidence" value="ECO:0007669"/>
    <property type="project" value="UniProtKB-ARBA"/>
</dbReference>
<evidence type="ECO:0000256" key="3">
    <source>
        <dbReference type="ARBA" id="ARBA00022737"/>
    </source>
</evidence>
<evidence type="ECO:0000313" key="13">
    <source>
        <dbReference type="Proteomes" id="UP000193218"/>
    </source>
</evidence>
<dbReference type="Gene3D" id="1.25.40.10">
    <property type="entry name" value="Tetratricopeptide repeat domain"/>
    <property type="match status" value="2"/>
</dbReference>
<keyword evidence="13" id="KW-1185">Reference proteome</keyword>
<dbReference type="SUPFAM" id="SSF48452">
    <property type="entry name" value="TPR-like"/>
    <property type="match status" value="1"/>
</dbReference>
<sequence length="1022" mass="112784">MAREADSVADVDQLTAVLNALELSPDNVPLLLQQYGLLNKLGLAAESANVFEHLSNLIMLDEQTWIKYLDALIAAAPTPLNLESFLDIVEKYSLAETDYLSFKLLDHNLRFILRCAGIPEPLGVDAELEAFLEKETVRSMLKEVVDRGRGLLSQSSALWNSYMDWELSVAEMPQDLEFINGIFVDRLSTPHMDIEETSARFSTFCSQHAPDSYETRLVAATAAAQSAKFKMSGEKRFGRTRSDIEQTITVADPLSSFASYIEWETDPRAKHPKSSKAPRSDPQLISAVFERAVAAYGQAAAAASAVQQETAVDAGYPYKVVEAGIWRRYVDWTEDGDNRASLVQRASRACPQIGAAWKLHLQHLELSAPKEQFETVFQRALGLGLLRQAKDIADIFVSKASHEIRCNPAQVLGTLAHGLETIHGVQNHGDPSLQLETFLLEWVETAASDLIDEALALLEPQNKSRASSHRLILQRTGIEERRKNFDAARSIYTSAMNRSDLDWPEAVSEAWLRFEHIHGTVETLVAAQRAVEVEMLKLARRRERDAAQHMEQYQAEMAATVQSSAEVEVNGAAPEGTDGDETNDAHFKRDRENTTILVSGLPIDADDESIKSHFEVCGHVREVTILKGDATSSALVEFRFADAVPSALEMDRKKFHGQEIGVSMLWRSTLFVTNFPRDMDDAGIRRLFAQYGTVLQTRLPSRKYADSRRFCYVTMDSPASAQEALVLHGMRLGEFGLTVLISDPSAKTKRTDASLVNATVFIGGLTAKTTERDVGEMVKSFGTAKGIKLGWDPIKSICKGFAFVEMQSEAEANACLALTGTEYHGRTLKVELNDPNYAAKRHEKPSQNAAKVAAERRHRSVRLHGLPDGTTEGLLQQALEKIIPVRRVEVFGASHEAVVELEAPSDVGTLLLRTEPFIFEGAHITFTQQSRRAGHAVQKERTSQTNGPAALNFAPRAARKAKVLGKAPAVSRKTALGPGVENPKGGQDSFRDFVQTTNAHRAEKRAAEQAEGDGPSKRSKTE</sequence>
<name>A0A1Y1UGP1_9TREE</name>
<dbReference type="STRING" id="4999.A0A1Y1UGP1"/>
<dbReference type="GO" id="GO:0006397">
    <property type="term" value="P:mRNA processing"/>
    <property type="evidence" value="ECO:0007669"/>
    <property type="project" value="UniProtKB-KW"/>
</dbReference>
<dbReference type="RefSeq" id="XP_021871230.1">
    <property type="nucleotide sequence ID" value="XM_022019109.1"/>
</dbReference>
<evidence type="ECO:0000259" key="11">
    <source>
        <dbReference type="PROSITE" id="PS50102"/>
    </source>
</evidence>
<dbReference type="Pfam" id="PF00076">
    <property type="entry name" value="RRM_1"/>
    <property type="match status" value="3"/>
</dbReference>
<feature type="region of interest" description="Disordered" evidence="10">
    <location>
        <begin position="965"/>
        <end position="1022"/>
    </location>
</feature>
<dbReference type="InterPro" id="IPR050502">
    <property type="entry name" value="Euk_RNA-bind_prot"/>
</dbReference>
<dbReference type="AlphaFoldDB" id="A0A1Y1UGP1"/>
<comment type="function">
    <text evidence="7">Functions as a recycling factor of the spliceosome, a machinery that forms on each precursor-messenger RNA (pre-mRNA) and catalyzes the removal of introns. Chaperones the re-annealing of U4 and U6 snRNAs (small nuclear RNAs) released from previous rounds of splicing, an initial step in reforming the U4/U6-U5 tri-snRNP (small nuclear ribonucleoprotein) that can reassemble into another spliceosome complex; this step involves binding U6 and facilitating the unwinding of the U6 internal stem loop, followed by base-pairing of U6 to U4.</text>
</comment>
<keyword evidence="4 9" id="KW-0694">RNA-binding</keyword>
<dbReference type="SMART" id="SM00360">
    <property type="entry name" value="RRM"/>
    <property type="match status" value="4"/>
</dbReference>
<dbReference type="InterPro" id="IPR035979">
    <property type="entry name" value="RBD_domain_sf"/>
</dbReference>
<dbReference type="PROSITE" id="PS50102">
    <property type="entry name" value="RRM"/>
    <property type="match status" value="3"/>
</dbReference>
<comment type="subcellular location">
    <subcellularLocation>
        <location evidence="1">Nucleus</location>
    </subcellularLocation>
</comment>
<organism evidence="12 13">
    <name type="scientific">Kockovaella imperatae</name>
    <dbReference type="NCBI Taxonomy" id="4999"/>
    <lineage>
        <taxon>Eukaryota</taxon>
        <taxon>Fungi</taxon>
        <taxon>Dikarya</taxon>
        <taxon>Basidiomycota</taxon>
        <taxon>Agaricomycotina</taxon>
        <taxon>Tremellomycetes</taxon>
        <taxon>Tremellales</taxon>
        <taxon>Cuniculitremaceae</taxon>
        <taxon>Kockovaella</taxon>
    </lineage>
</organism>
<dbReference type="Proteomes" id="UP000193218">
    <property type="component" value="Unassembled WGS sequence"/>
</dbReference>
<keyword evidence="3" id="KW-0677">Repeat</keyword>
<evidence type="ECO:0000256" key="2">
    <source>
        <dbReference type="ARBA" id="ARBA00022664"/>
    </source>
</evidence>
<dbReference type="InterPro" id="IPR012677">
    <property type="entry name" value="Nucleotide-bd_a/b_plait_sf"/>
</dbReference>
<accession>A0A1Y1UGP1</accession>
<dbReference type="GO" id="GO:0003729">
    <property type="term" value="F:mRNA binding"/>
    <property type="evidence" value="ECO:0007669"/>
    <property type="project" value="TreeGrafter"/>
</dbReference>
<dbReference type="PANTHER" id="PTHR48025">
    <property type="entry name" value="OS02G0815200 PROTEIN"/>
    <property type="match status" value="1"/>
</dbReference>
<dbReference type="EMBL" id="NBSH01000006">
    <property type="protein sequence ID" value="ORX37192.1"/>
    <property type="molecule type" value="Genomic_DNA"/>
</dbReference>
<dbReference type="InterPro" id="IPR000504">
    <property type="entry name" value="RRM_dom"/>
</dbReference>
<evidence type="ECO:0000256" key="7">
    <source>
        <dbReference type="ARBA" id="ARBA00093374"/>
    </source>
</evidence>
<evidence type="ECO:0000313" key="12">
    <source>
        <dbReference type="EMBL" id="ORX37192.1"/>
    </source>
</evidence>
<feature type="region of interest" description="Disordered" evidence="10">
    <location>
        <begin position="567"/>
        <end position="589"/>
    </location>
</feature>
<dbReference type="CDD" id="cd00590">
    <property type="entry name" value="RRM_SF"/>
    <property type="match status" value="1"/>
</dbReference>
<evidence type="ECO:0000256" key="5">
    <source>
        <dbReference type="ARBA" id="ARBA00023187"/>
    </source>
</evidence>
<feature type="domain" description="RRM" evidence="11">
    <location>
        <begin position="594"/>
        <end position="667"/>
    </location>
</feature>
<keyword evidence="6" id="KW-0539">Nucleus</keyword>
<protein>
    <recommendedName>
        <fullName evidence="8">U4/U6 snRNA-associated-splicing factor PRP24</fullName>
    </recommendedName>
</protein>
<comment type="caution">
    <text evidence="12">The sequence shown here is derived from an EMBL/GenBank/DDBJ whole genome shotgun (WGS) entry which is preliminary data.</text>
</comment>
<gene>
    <name evidence="12" type="ORF">BD324DRAFT_681110</name>
</gene>
<reference evidence="12 13" key="1">
    <citation type="submission" date="2017-03" db="EMBL/GenBank/DDBJ databases">
        <title>Widespread Adenine N6-methylation of Active Genes in Fungi.</title>
        <authorList>
            <consortium name="DOE Joint Genome Institute"/>
            <person name="Mondo S.J."/>
            <person name="Dannebaum R.O."/>
            <person name="Kuo R.C."/>
            <person name="Louie K.B."/>
            <person name="Bewick A.J."/>
            <person name="Labutti K."/>
            <person name="Haridas S."/>
            <person name="Kuo A."/>
            <person name="Salamov A."/>
            <person name="Ahrendt S.R."/>
            <person name="Lau R."/>
            <person name="Bowen B.P."/>
            <person name="Lipzen A."/>
            <person name="Sullivan W."/>
            <person name="Andreopoulos W.B."/>
            <person name="Clum A."/>
            <person name="Lindquist E."/>
            <person name="Daum C."/>
            <person name="Northen T.R."/>
            <person name="Ramamoorthy G."/>
            <person name="Schmitz R.J."/>
            <person name="Gryganskyi A."/>
            <person name="Culley D."/>
            <person name="Magnuson J."/>
            <person name="James T.Y."/>
            <person name="O'Malley M.A."/>
            <person name="Stajich J.E."/>
            <person name="Spatafora J.W."/>
            <person name="Visel A."/>
            <person name="Grigoriev I.V."/>
        </authorList>
    </citation>
    <scope>NUCLEOTIDE SEQUENCE [LARGE SCALE GENOMIC DNA]</scope>
    <source>
        <strain evidence="12 13">NRRL Y-17943</strain>
    </source>
</reference>
<evidence type="ECO:0000256" key="4">
    <source>
        <dbReference type="ARBA" id="ARBA00022884"/>
    </source>
</evidence>
<dbReference type="InParanoid" id="A0A1Y1UGP1"/>
<feature type="compositionally biased region" description="Basic and acidic residues" evidence="10">
    <location>
        <begin position="1000"/>
        <end position="1022"/>
    </location>
</feature>
<dbReference type="FunCoup" id="A0A1Y1UGP1">
    <property type="interactions" value="621"/>
</dbReference>
<dbReference type="OrthoDB" id="360390at2759"/>
<feature type="domain" description="RRM" evidence="11">
    <location>
        <begin position="668"/>
        <end position="744"/>
    </location>
</feature>
<dbReference type="InterPro" id="IPR011990">
    <property type="entry name" value="TPR-like_helical_dom_sf"/>
</dbReference>
<dbReference type="PANTHER" id="PTHR48025:SF1">
    <property type="entry name" value="RRM DOMAIN-CONTAINING PROTEIN"/>
    <property type="match status" value="1"/>
</dbReference>
<keyword evidence="2" id="KW-0507">mRNA processing</keyword>
<evidence type="ECO:0000256" key="8">
    <source>
        <dbReference type="ARBA" id="ARBA00093627"/>
    </source>
</evidence>
<dbReference type="GeneID" id="33560918"/>
<keyword evidence="5" id="KW-0508">mRNA splicing</keyword>
<evidence type="ECO:0000256" key="1">
    <source>
        <dbReference type="ARBA" id="ARBA00004123"/>
    </source>
</evidence>
<proteinExistence type="predicted"/>